<dbReference type="AlphaFoldDB" id="Q33AW0"/>
<organism evidence="2">
    <name type="scientific">Oryza sativa subsp. japonica</name>
    <name type="common">Rice</name>
    <dbReference type="NCBI Taxonomy" id="39947"/>
    <lineage>
        <taxon>Eukaryota</taxon>
        <taxon>Viridiplantae</taxon>
        <taxon>Streptophyta</taxon>
        <taxon>Embryophyta</taxon>
        <taxon>Tracheophyta</taxon>
        <taxon>Spermatophyta</taxon>
        <taxon>Magnoliopsida</taxon>
        <taxon>Liliopsida</taxon>
        <taxon>Poales</taxon>
        <taxon>Poaceae</taxon>
        <taxon>BOP clade</taxon>
        <taxon>Oryzoideae</taxon>
        <taxon>Oryzeae</taxon>
        <taxon>Oryzinae</taxon>
        <taxon>Oryza</taxon>
        <taxon>Oryza sativa</taxon>
    </lineage>
</organism>
<feature type="region of interest" description="Disordered" evidence="1">
    <location>
        <begin position="245"/>
        <end position="275"/>
    </location>
</feature>
<gene>
    <name evidence="2" type="ordered locus">LOC_Os10g07370</name>
</gene>
<reference evidence="2" key="3">
    <citation type="submission" date="2006-07" db="EMBL/GenBank/DDBJ databases">
        <authorList>
            <person name="Buell R."/>
        </authorList>
    </citation>
    <scope>NUCLEOTIDE SEQUENCE</scope>
</reference>
<dbReference type="EMBL" id="DP000086">
    <property type="protein sequence ID" value="ABB46815.2"/>
    <property type="molecule type" value="Genomic_DNA"/>
</dbReference>
<protein>
    <submittedName>
        <fullName evidence="2">Uncharacterized protein</fullName>
    </submittedName>
</protein>
<reference evidence="2" key="1">
    <citation type="journal article" date="2003" name="Science">
        <title>In-depth view of structure, activity, and evolution of rice chromosome 10.</title>
        <authorList>
            <consortium name="Rice Chromosome 10 Sequencing Consortium"/>
        </authorList>
    </citation>
    <scope>NUCLEOTIDE SEQUENCE [LARGE SCALE GENOMIC DNA]</scope>
</reference>
<evidence type="ECO:0000256" key="1">
    <source>
        <dbReference type="SAM" id="MobiDB-lite"/>
    </source>
</evidence>
<accession>Q33AW0</accession>
<evidence type="ECO:0000313" key="2">
    <source>
        <dbReference type="EMBL" id="ABB46815.2"/>
    </source>
</evidence>
<reference evidence="2" key="2">
    <citation type="submission" date="2003-05" db="EMBL/GenBank/DDBJ databases">
        <authorList>
            <person name="Buell C.R."/>
            <person name="Wing R.A."/>
            <person name="McCombie W.R."/>
            <person name="Messing J."/>
            <person name="Yuan Q."/>
            <person name="Ouyang S."/>
        </authorList>
    </citation>
    <scope>NUCLEOTIDE SEQUENCE</scope>
</reference>
<sequence>MPTGMPSLLRNIMQSLVSIDFHGSHTRDRFCTICLRAFSSERCLDHSMHHPVAEQPNVYVLHVIRRDGWLLIPYQQLPSDMIIGIRKIQCNLRPTLVRETHKDINIEVSVQMRKTEKSETRLFPYNAEGISGHESLCWNWMPASGKSGDDTIFLIDDNLEHAKNLKYILCLFEQLAGLKINNIFTCNVVDLPLKYLDIPIDQKRILNKDWKVAENKMEHKLGCWPGVKDRMDYFRKRFLWQEDQEAGSNKEAGGASRRRSVACGGGSADDHGSVA</sequence>
<name>Q33AW0_ORYSJ</name>
<proteinExistence type="predicted"/>